<dbReference type="AlphaFoldDB" id="A0A1F7HE25"/>
<evidence type="ECO:0000313" key="1">
    <source>
        <dbReference type="EMBL" id="OGK29285.1"/>
    </source>
</evidence>
<reference evidence="1 2" key="1">
    <citation type="journal article" date="2016" name="Nat. Commun.">
        <title>Thousands of microbial genomes shed light on interconnected biogeochemical processes in an aquifer system.</title>
        <authorList>
            <person name="Anantharaman K."/>
            <person name="Brown C.T."/>
            <person name="Hug L.A."/>
            <person name="Sharon I."/>
            <person name="Castelle C.J."/>
            <person name="Probst A.J."/>
            <person name="Thomas B.C."/>
            <person name="Singh A."/>
            <person name="Wilkins M.J."/>
            <person name="Karaoz U."/>
            <person name="Brodie E.L."/>
            <person name="Williams K.H."/>
            <person name="Hubbard S.S."/>
            <person name="Banfield J.F."/>
        </authorList>
    </citation>
    <scope>NUCLEOTIDE SEQUENCE [LARGE SCALE GENOMIC DNA]</scope>
</reference>
<organism evidence="1 2">
    <name type="scientific">Candidatus Roizmanbacteria bacterium RIFCSPHIGHO2_02_FULL_43_11</name>
    <dbReference type="NCBI Taxonomy" id="1802043"/>
    <lineage>
        <taxon>Bacteria</taxon>
        <taxon>Candidatus Roizmaniibacteriota</taxon>
    </lineage>
</organism>
<gene>
    <name evidence="1" type="ORF">A3D08_03810</name>
</gene>
<protein>
    <submittedName>
        <fullName evidence="1">Uncharacterized protein</fullName>
    </submittedName>
</protein>
<dbReference type="EMBL" id="MFZT01000051">
    <property type="protein sequence ID" value="OGK29285.1"/>
    <property type="molecule type" value="Genomic_DNA"/>
</dbReference>
<accession>A0A1F7HE25</accession>
<name>A0A1F7HE25_9BACT</name>
<proteinExistence type="predicted"/>
<comment type="caution">
    <text evidence="1">The sequence shown here is derived from an EMBL/GenBank/DDBJ whole genome shotgun (WGS) entry which is preliminary data.</text>
</comment>
<evidence type="ECO:0000313" key="2">
    <source>
        <dbReference type="Proteomes" id="UP000178098"/>
    </source>
</evidence>
<sequence length="59" mass="6698">MQAGKDVLLELARALPRHFLEEYGFNRQVITAGLIDNADLPIIDDMVRTAVERGLLRVY</sequence>
<dbReference type="Proteomes" id="UP000178098">
    <property type="component" value="Unassembled WGS sequence"/>
</dbReference>